<evidence type="ECO:0000256" key="12">
    <source>
        <dbReference type="ARBA" id="ARBA00022840"/>
    </source>
</evidence>
<reference evidence="21 22" key="1">
    <citation type="journal article" date="2023" name="Elife">
        <title>Identification of key yeast species and microbe-microbe interactions impacting larval growth of Drosophila in the wild.</title>
        <authorList>
            <person name="Mure A."/>
            <person name="Sugiura Y."/>
            <person name="Maeda R."/>
            <person name="Honda K."/>
            <person name="Sakurai N."/>
            <person name="Takahashi Y."/>
            <person name="Watada M."/>
            <person name="Katoh T."/>
            <person name="Gotoh A."/>
            <person name="Gotoh Y."/>
            <person name="Taniguchi I."/>
            <person name="Nakamura K."/>
            <person name="Hayashi T."/>
            <person name="Katayama T."/>
            <person name="Uemura T."/>
            <person name="Hattori Y."/>
        </authorList>
    </citation>
    <scope>NUCLEOTIDE SEQUENCE [LARGE SCALE GENOMIC DNA]</scope>
    <source>
        <strain evidence="21 22">SB-73</strain>
    </source>
</reference>
<accession>A0AAV5RET2</accession>
<dbReference type="Proteomes" id="UP001362899">
    <property type="component" value="Unassembled WGS sequence"/>
</dbReference>
<evidence type="ECO:0000256" key="2">
    <source>
        <dbReference type="ARBA" id="ARBA00004123"/>
    </source>
</evidence>
<dbReference type="FunFam" id="3.40.50.300:FF:001195">
    <property type="entry name" value="DNA repair protein rad50"/>
    <property type="match status" value="1"/>
</dbReference>
<evidence type="ECO:0000256" key="8">
    <source>
        <dbReference type="ARBA" id="ARBA00022741"/>
    </source>
</evidence>
<keyword evidence="21" id="KW-0238">DNA-binding</keyword>
<feature type="coiled-coil region" evidence="19">
    <location>
        <begin position="185"/>
        <end position="250"/>
    </location>
</feature>
<comment type="catalytic activity">
    <reaction evidence="18">
        <text>ATP + H2O = ADP + phosphate + H(+)</text>
        <dbReference type="Rhea" id="RHEA:13065"/>
        <dbReference type="ChEBI" id="CHEBI:15377"/>
        <dbReference type="ChEBI" id="CHEBI:15378"/>
        <dbReference type="ChEBI" id="CHEBI:30616"/>
        <dbReference type="ChEBI" id="CHEBI:43474"/>
        <dbReference type="ChEBI" id="CHEBI:456216"/>
    </reaction>
</comment>
<keyword evidence="16" id="KW-0539">Nucleus</keyword>
<name>A0AAV5RET2_STABA</name>
<keyword evidence="7" id="KW-0479">Metal-binding</keyword>
<dbReference type="GO" id="GO:0043047">
    <property type="term" value="F:single-stranded telomeric DNA binding"/>
    <property type="evidence" value="ECO:0007669"/>
    <property type="project" value="TreeGrafter"/>
</dbReference>
<evidence type="ECO:0000256" key="4">
    <source>
        <dbReference type="ARBA" id="ARBA00009439"/>
    </source>
</evidence>
<dbReference type="GO" id="GO:0051880">
    <property type="term" value="F:G-quadruplex DNA binding"/>
    <property type="evidence" value="ECO:0007669"/>
    <property type="project" value="TreeGrafter"/>
</dbReference>
<dbReference type="PANTHER" id="PTHR18867:SF12">
    <property type="entry name" value="DNA REPAIR PROTEIN RAD50"/>
    <property type="match status" value="1"/>
</dbReference>
<dbReference type="GO" id="GO:0005524">
    <property type="term" value="F:ATP binding"/>
    <property type="evidence" value="ECO:0007669"/>
    <property type="project" value="UniProtKB-KW"/>
</dbReference>
<keyword evidence="10" id="KW-0378">Hydrolase</keyword>
<comment type="cofactor">
    <cofactor evidence="1">
        <name>Zn(2+)</name>
        <dbReference type="ChEBI" id="CHEBI:29105"/>
    </cofactor>
</comment>
<feature type="domain" description="Rad50/SbcC-type AAA" evidence="20">
    <location>
        <begin position="6"/>
        <end position="239"/>
    </location>
</feature>
<dbReference type="GO" id="GO:0046872">
    <property type="term" value="F:metal ion binding"/>
    <property type="evidence" value="ECO:0007669"/>
    <property type="project" value="UniProtKB-KW"/>
</dbReference>
<dbReference type="SUPFAM" id="SSF52540">
    <property type="entry name" value="P-loop containing nucleoside triphosphate hydrolases"/>
    <property type="match status" value="2"/>
</dbReference>
<comment type="similarity">
    <text evidence="4">Belongs to the SMC family. RAD50 subfamily.</text>
</comment>
<evidence type="ECO:0000313" key="22">
    <source>
        <dbReference type="Proteomes" id="UP001362899"/>
    </source>
</evidence>
<feature type="coiled-coil region" evidence="19">
    <location>
        <begin position="700"/>
        <end position="905"/>
    </location>
</feature>
<evidence type="ECO:0000256" key="16">
    <source>
        <dbReference type="ARBA" id="ARBA00023242"/>
    </source>
</evidence>
<gene>
    <name evidence="21" type="ORF">DASB73_008330</name>
</gene>
<comment type="subcellular location">
    <subcellularLocation>
        <location evidence="3">Chromosome</location>
    </subcellularLocation>
    <subcellularLocation>
        <location evidence="2">Nucleus</location>
    </subcellularLocation>
</comment>
<dbReference type="InterPro" id="IPR027417">
    <property type="entry name" value="P-loop_NTPase"/>
</dbReference>
<feature type="coiled-coil region" evidence="19">
    <location>
        <begin position="326"/>
        <end position="363"/>
    </location>
</feature>
<keyword evidence="14 19" id="KW-0175">Coiled coil</keyword>
<evidence type="ECO:0000256" key="5">
    <source>
        <dbReference type="ARBA" id="ARBA00017893"/>
    </source>
</evidence>
<dbReference type="Gene3D" id="3.40.50.300">
    <property type="entry name" value="P-loop containing nucleotide triphosphate hydrolases"/>
    <property type="match status" value="2"/>
</dbReference>
<dbReference type="PANTHER" id="PTHR18867">
    <property type="entry name" value="RAD50"/>
    <property type="match status" value="1"/>
</dbReference>
<keyword evidence="13" id="KW-0460">Magnesium</keyword>
<sequence>MSSILKLRIQGIRAFDNYTYQEIEFLTPLTLISGPNGVGKTTIIECLRYITTGDLPPNSKGGAFVHDPRISGEAKVYAQVMLSYKNAQGRPMVVTRNMELTSGKNGRASRFKTLDSHLKVYHKNSAGKSEGISSRCADVNIQIPLSLGVPPPILNFVIFCHQEDSLWPLSEPTIVKKRFDEIFEATRYTKALEELKTLRKNYMQDINIEKVKVDQLESDAQRVKELKQELKTINVRLKKLEERDKELNATRIKKSDKLYDLTIYRDKVVQIQHAYDDAVRFANELTESVAIIEADIKELDTNSSESELQLLLEESDGKFSRTKAIIDEFNEQKTILQTSLNDLNDNLSELANQQGRIEQASKQREVSLKKLKDITGDYGYEQWLQLKNKESTALDDEIDALDVEHRAEEETLSSQVSVAEAKRLQLRRLIVDNRKLISETELQIVQANASVDEHEKGLADGVRLQKRFDEIEKELEVTNENLEKSDGNGIVDSLKANILAKEGEAAKVRKLLQETIEASGAQSRIIYLRDELNENENNCINVANKLITGLHLNIDVGNDDFLNVSQQLLSKAHDKIESDIDIDNQAKQIASNIKSQMDGLKSRLKDVQRSVSELESHQASLSKKLPSNFEERLIDTENKVINLTEQSEQLQFAHSFFSKALEEAENESKCVLCDHVKDPAETEIFVTKIRKTLSNLSISPEQADKELDEAKDELTRLREMSPVNDDLKLITQKLVKEREVAESLEEEISEILKKSQDSETKVRESAKNVSENKVTIEPLSTQLTRLFEDHKELKRKIELEETLANGNISITPQQAQMRLDKVSVELSDSRQALETEQAQRDKLNAKIRSLEINRQRLQLKLSEVEVAKAHVAQAKENLATYQQSLQTARNDLENAETQLAPTDAEIKTASDNLKSKKFQFAKKERALAEKRRAVVAELNRVEEIKLEIAEFDKVYGNNPMQSIIDKRNQVLSKKSGTESRISELNVSMSENEKILLDIDSYKRNLMDNLKLRQRKHRLDQTLTEKERYHKELQRMKNETTDHEEHIQSLQNEISDILQETSNNKGESKILLDNTRKIQKDLGGHYKNTMELYAHAVANLSAFNGAVEDILKCVKALDAAIMEYHSIKMEEINSILDETWKSTYTGTDIDRILIKSESDVGSASTRAAYNYRVCMIKQDTELDMRGRCSAGQKVLACILIRMALAECFGNNCGLLVLDEPTTNLDHGNIDSLACSLSEVIASRKDQRNFQLIVITHDERFLTKMNPSAYCNFYYKLERDSRELSKVTKMPISSLNK</sequence>
<dbReference type="GO" id="GO:0003691">
    <property type="term" value="F:double-stranded telomeric DNA binding"/>
    <property type="evidence" value="ECO:0007669"/>
    <property type="project" value="TreeGrafter"/>
</dbReference>
<dbReference type="GO" id="GO:0030870">
    <property type="term" value="C:Mre11 complex"/>
    <property type="evidence" value="ECO:0007669"/>
    <property type="project" value="InterPro"/>
</dbReference>
<evidence type="ECO:0000256" key="18">
    <source>
        <dbReference type="ARBA" id="ARBA00049360"/>
    </source>
</evidence>
<keyword evidence="6" id="KW-0158">Chromosome</keyword>
<evidence type="ECO:0000313" key="21">
    <source>
        <dbReference type="EMBL" id="GMM49875.1"/>
    </source>
</evidence>
<dbReference type="NCBIfam" id="TIGR00606">
    <property type="entry name" value="rad50"/>
    <property type="match status" value="1"/>
</dbReference>
<evidence type="ECO:0000256" key="1">
    <source>
        <dbReference type="ARBA" id="ARBA00001947"/>
    </source>
</evidence>
<dbReference type="InterPro" id="IPR004584">
    <property type="entry name" value="Rad50_eukaryotes"/>
</dbReference>
<keyword evidence="17" id="KW-0469">Meiosis</keyword>
<keyword evidence="22" id="KW-1185">Reference proteome</keyword>
<evidence type="ECO:0000256" key="17">
    <source>
        <dbReference type="ARBA" id="ARBA00023254"/>
    </source>
</evidence>
<proteinExistence type="inferred from homology"/>
<dbReference type="GO" id="GO:0016887">
    <property type="term" value="F:ATP hydrolysis activity"/>
    <property type="evidence" value="ECO:0007669"/>
    <property type="project" value="InterPro"/>
</dbReference>
<organism evidence="21 22">
    <name type="scientific">Starmerella bacillaris</name>
    <name type="common">Yeast</name>
    <name type="synonym">Candida zemplinina</name>
    <dbReference type="NCBI Taxonomy" id="1247836"/>
    <lineage>
        <taxon>Eukaryota</taxon>
        <taxon>Fungi</taxon>
        <taxon>Dikarya</taxon>
        <taxon>Ascomycota</taxon>
        <taxon>Saccharomycotina</taxon>
        <taxon>Dipodascomycetes</taxon>
        <taxon>Dipodascales</taxon>
        <taxon>Trichomonascaceae</taxon>
        <taxon>Starmerella</taxon>
    </lineage>
</organism>
<dbReference type="EMBL" id="BTGC01000003">
    <property type="protein sequence ID" value="GMM49875.1"/>
    <property type="molecule type" value="Genomic_DNA"/>
</dbReference>
<keyword evidence="8" id="KW-0547">Nucleotide-binding</keyword>
<evidence type="ECO:0000259" key="20">
    <source>
        <dbReference type="Pfam" id="PF13476"/>
    </source>
</evidence>
<evidence type="ECO:0000256" key="10">
    <source>
        <dbReference type="ARBA" id="ARBA00022801"/>
    </source>
</evidence>
<keyword evidence="12" id="KW-0067">ATP-binding</keyword>
<keyword evidence="11" id="KW-0862">Zinc</keyword>
<evidence type="ECO:0000256" key="15">
    <source>
        <dbReference type="ARBA" id="ARBA00023204"/>
    </source>
</evidence>
<evidence type="ECO:0000256" key="6">
    <source>
        <dbReference type="ARBA" id="ARBA00022454"/>
    </source>
</evidence>
<dbReference type="GO" id="GO:0000725">
    <property type="term" value="P:recombinational repair"/>
    <property type="evidence" value="ECO:0007669"/>
    <property type="project" value="UniProtKB-ARBA"/>
</dbReference>
<evidence type="ECO:0000256" key="19">
    <source>
        <dbReference type="SAM" id="Coils"/>
    </source>
</evidence>
<evidence type="ECO:0000256" key="14">
    <source>
        <dbReference type="ARBA" id="ARBA00023054"/>
    </source>
</evidence>
<evidence type="ECO:0000256" key="3">
    <source>
        <dbReference type="ARBA" id="ARBA00004286"/>
    </source>
</evidence>
<feature type="coiled-coil region" evidence="19">
    <location>
        <begin position="1018"/>
        <end position="1059"/>
    </location>
</feature>
<evidence type="ECO:0000256" key="11">
    <source>
        <dbReference type="ARBA" id="ARBA00022833"/>
    </source>
</evidence>
<evidence type="ECO:0000256" key="9">
    <source>
        <dbReference type="ARBA" id="ARBA00022763"/>
    </source>
</evidence>
<dbReference type="GO" id="GO:0007127">
    <property type="term" value="P:meiosis I"/>
    <property type="evidence" value="ECO:0007669"/>
    <property type="project" value="UniProtKB-ARBA"/>
</dbReference>
<dbReference type="GO" id="GO:0007004">
    <property type="term" value="P:telomere maintenance via telomerase"/>
    <property type="evidence" value="ECO:0007669"/>
    <property type="project" value="TreeGrafter"/>
</dbReference>
<feature type="coiled-coil region" evidence="19">
    <location>
        <begin position="590"/>
        <end position="617"/>
    </location>
</feature>
<dbReference type="GO" id="GO:0000722">
    <property type="term" value="P:telomere maintenance via recombination"/>
    <property type="evidence" value="ECO:0007669"/>
    <property type="project" value="UniProtKB-ARBA"/>
</dbReference>
<dbReference type="InterPro" id="IPR038729">
    <property type="entry name" value="Rad50/SbcC_AAA"/>
</dbReference>
<keyword evidence="15" id="KW-0234">DNA repair</keyword>
<dbReference type="GO" id="GO:0070192">
    <property type="term" value="P:chromosome organization involved in meiotic cell cycle"/>
    <property type="evidence" value="ECO:0007669"/>
    <property type="project" value="TreeGrafter"/>
</dbReference>
<keyword evidence="9" id="KW-0227">DNA damage</keyword>
<dbReference type="Pfam" id="PF13476">
    <property type="entry name" value="AAA_23"/>
    <property type="match status" value="1"/>
</dbReference>
<evidence type="ECO:0000256" key="7">
    <source>
        <dbReference type="ARBA" id="ARBA00022723"/>
    </source>
</evidence>
<feature type="coiled-coil region" evidence="19">
    <location>
        <begin position="461"/>
        <end position="488"/>
    </location>
</feature>
<dbReference type="GO" id="GO:0000794">
    <property type="term" value="C:condensed nuclear chromosome"/>
    <property type="evidence" value="ECO:0007669"/>
    <property type="project" value="TreeGrafter"/>
</dbReference>
<dbReference type="GO" id="GO:0006303">
    <property type="term" value="P:double-strand break repair via nonhomologous end joining"/>
    <property type="evidence" value="ECO:0007669"/>
    <property type="project" value="UniProtKB-ARBA"/>
</dbReference>
<dbReference type="FunFam" id="3.40.50.300:FF:000593">
    <property type="entry name" value="DNA repair protein RAD50"/>
    <property type="match status" value="1"/>
</dbReference>
<evidence type="ECO:0000256" key="13">
    <source>
        <dbReference type="ARBA" id="ARBA00022842"/>
    </source>
</evidence>
<comment type="caution">
    <text evidence="21">The sequence shown here is derived from an EMBL/GenBank/DDBJ whole genome shotgun (WGS) entry which is preliminary data.</text>
</comment>
<protein>
    <recommendedName>
        <fullName evidence="5">DNA repair protein RAD50</fullName>
    </recommendedName>
</protein>